<name>A0A426QGC6_9GAMM</name>
<dbReference type="SUPFAM" id="SSF56436">
    <property type="entry name" value="C-type lectin-like"/>
    <property type="match status" value="1"/>
</dbReference>
<dbReference type="GO" id="GO:0052699">
    <property type="term" value="P:ergothioneine biosynthetic process"/>
    <property type="evidence" value="ECO:0007669"/>
    <property type="project" value="InterPro"/>
</dbReference>
<dbReference type="OrthoDB" id="9768004at2"/>
<evidence type="ECO:0000313" key="3">
    <source>
        <dbReference type="Proteomes" id="UP000287798"/>
    </source>
</evidence>
<dbReference type="Proteomes" id="UP000287798">
    <property type="component" value="Unassembled WGS sequence"/>
</dbReference>
<dbReference type="Pfam" id="PF03781">
    <property type="entry name" value="FGE-sulfatase"/>
    <property type="match status" value="2"/>
</dbReference>
<organism evidence="2 3">
    <name type="scientific">Thiohalobacter thiocyanaticus</name>
    <dbReference type="NCBI Taxonomy" id="585455"/>
    <lineage>
        <taxon>Bacteria</taxon>
        <taxon>Pseudomonadati</taxon>
        <taxon>Pseudomonadota</taxon>
        <taxon>Gammaproteobacteria</taxon>
        <taxon>Thiohalobacterales</taxon>
        <taxon>Thiohalobacteraceae</taxon>
        <taxon>Thiohalobacter</taxon>
    </lineage>
</organism>
<dbReference type="InterPro" id="IPR017806">
    <property type="entry name" value="EgtB"/>
</dbReference>
<dbReference type="NCBIfam" id="TIGR03440">
    <property type="entry name" value="egtB_TIGR03440"/>
    <property type="match status" value="1"/>
</dbReference>
<feature type="domain" description="Sulfatase-modifying factor enzyme-like" evidence="1">
    <location>
        <begin position="350"/>
        <end position="428"/>
    </location>
</feature>
<evidence type="ECO:0000259" key="1">
    <source>
        <dbReference type="Pfam" id="PF03781"/>
    </source>
</evidence>
<feature type="domain" description="Sulfatase-modifying factor enzyme-like" evidence="1">
    <location>
        <begin position="198"/>
        <end position="328"/>
    </location>
</feature>
<dbReference type="EMBL" id="QZMU01000001">
    <property type="protein sequence ID" value="RRQ20809.1"/>
    <property type="molecule type" value="Genomic_DNA"/>
</dbReference>
<dbReference type="PANTHER" id="PTHR23150:SF36">
    <property type="entry name" value="HERCYNINE OXYGENASE"/>
    <property type="match status" value="1"/>
</dbReference>
<dbReference type="InterPro" id="IPR005532">
    <property type="entry name" value="SUMF_dom"/>
</dbReference>
<sequence length="432" mass="49811">MSQTLTQDRDTVSDISVLDREQAQRNYTAVRAVTEALCRPLSAEDCLLQGITETSPPKWHLAHVSWFFETFLLHEYLPGYRPFNPRFRYLFNSYYEQLDGFHPRARRGLLSRPSLEEVYRYRGWVDEHMQTLMADAAPEQWPQIALRLAIGLNHEQQHQELILTDLKHNFWVNPLLPVYREELPVPQGRAAPLHWQEYPGGVQEIGYGGSGYAFDNERPRHRAYNGPWRLASRLLTNGEYLAFMDGGGYTRPELWLSDGWATVQRLGWKAPLYWLRQDGDWWQYTLGGLRPLNPDEPVCHVSYYEADACARWAGRRLPTEQEWEVAAADRPVAGNLRDTGLLHPGVADGSGLQQLYGDVWEWTASPYTAYPGYRPPAGALGEYNGKFMCNQQVLRGGSCVTPADHIRASYRNFFYPHDRWQFMGLRLAEDAE</sequence>
<gene>
    <name evidence="2" type="ORF">D6C00_01670</name>
</gene>
<dbReference type="PANTHER" id="PTHR23150">
    <property type="entry name" value="SULFATASE MODIFYING FACTOR 1, 2"/>
    <property type="match status" value="1"/>
</dbReference>
<protein>
    <submittedName>
        <fullName evidence="2">Ergothioneine biosynthesis protein EgtB</fullName>
    </submittedName>
</protein>
<dbReference type="Gene3D" id="3.90.1580.10">
    <property type="entry name" value="paralog of FGE (formylglycine-generating enzyme)"/>
    <property type="match status" value="2"/>
</dbReference>
<dbReference type="RefSeq" id="WP_125180024.1">
    <property type="nucleotide sequence ID" value="NZ_QZMU01000001.1"/>
</dbReference>
<dbReference type="InterPro" id="IPR016187">
    <property type="entry name" value="CTDL_fold"/>
</dbReference>
<comment type="caution">
    <text evidence="2">The sequence shown here is derived from an EMBL/GenBank/DDBJ whole genome shotgun (WGS) entry which is preliminary data.</text>
</comment>
<evidence type="ECO:0000313" key="2">
    <source>
        <dbReference type="EMBL" id="RRQ20809.1"/>
    </source>
</evidence>
<keyword evidence="3" id="KW-1185">Reference proteome</keyword>
<dbReference type="InterPro" id="IPR042095">
    <property type="entry name" value="SUMF_sf"/>
</dbReference>
<proteinExistence type="predicted"/>
<accession>A0A426QGC6</accession>
<dbReference type="AlphaFoldDB" id="A0A426QGC6"/>
<dbReference type="InterPro" id="IPR051043">
    <property type="entry name" value="Sulfatase_Mod_Factor_Kinase"/>
</dbReference>
<reference evidence="2 3" key="1">
    <citation type="journal article" date="2010" name="Int. J. Syst. Evol. Microbiol.">
        <title>Thiohalobacter thiocyanaticus gen. nov., sp. nov., a moderately halophilic, sulfur-oxidizing gammaproteobacterium from hypersaline lakes, that utilizes thiocyanate.</title>
        <authorList>
            <person name="Sorokin D.Y."/>
            <person name="Kovaleva O.L."/>
            <person name="Tourova T.P."/>
            <person name="Muyzer G."/>
        </authorList>
    </citation>
    <scope>NUCLEOTIDE SEQUENCE [LARGE SCALE GENOMIC DNA]</scope>
    <source>
        <strain evidence="2 3">Hrh1</strain>
    </source>
</reference>